<keyword evidence="3 6" id="KW-0489">Methyltransferase</keyword>
<dbReference type="PANTHER" id="PTHR46111">
    <property type="entry name" value="RIBOSOMAL RNA SMALL SUBUNIT METHYLTRANSFERASE I"/>
    <property type="match status" value="1"/>
</dbReference>
<evidence type="ECO:0000256" key="5">
    <source>
        <dbReference type="ARBA" id="ARBA00022691"/>
    </source>
</evidence>
<evidence type="ECO:0000256" key="2">
    <source>
        <dbReference type="ARBA" id="ARBA00022552"/>
    </source>
</evidence>
<dbReference type="Gene3D" id="3.40.1010.10">
    <property type="entry name" value="Cobalt-precorrin-4 Transmethylase, Domain 1"/>
    <property type="match status" value="1"/>
</dbReference>
<dbReference type="SUPFAM" id="SSF53790">
    <property type="entry name" value="Tetrapyrrole methylase"/>
    <property type="match status" value="1"/>
</dbReference>
<dbReference type="InterPro" id="IPR035996">
    <property type="entry name" value="4pyrrol_Methylase_sf"/>
</dbReference>
<dbReference type="InterPro" id="IPR008189">
    <property type="entry name" value="rRNA_ssu_MeTfrase_I"/>
</dbReference>
<keyword evidence="2 6" id="KW-0698">rRNA processing</keyword>
<accession>A0A7W7M231</accession>
<dbReference type="EMBL" id="JACHNA010000001">
    <property type="protein sequence ID" value="MBB4734629.1"/>
    <property type="molecule type" value="Genomic_DNA"/>
</dbReference>
<comment type="similarity">
    <text evidence="6">Belongs to the methyltransferase superfamily. RsmI family.</text>
</comment>
<dbReference type="InterPro" id="IPR000878">
    <property type="entry name" value="4pyrrol_Mease"/>
</dbReference>
<evidence type="ECO:0000256" key="3">
    <source>
        <dbReference type="ARBA" id="ARBA00022603"/>
    </source>
</evidence>
<dbReference type="Gene3D" id="3.30.950.10">
    <property type="entry name" value="Methyltransferase, Cobalt-precorrin-4 Transmethylase, Domain 2"/>
    <property type="match status" value="1"/>
</dbReference>
<keyword evidence="4 6" id="KW-0808">Transferase</keyword>
<dbReference type="InterPro" id="IPR014776">
    <property type="entry name" value="4pyrrole_Mease_sub2"/>
</dbReference>
<keyword evidence="5 6" id="KW-0949">S-adenosyl-L-methionine</keyword>
<dbReference type="NCBIfam" id="TIGR00096">
    <property type="entry name" value="16S rRNA (cytidine(1402)-2'-O)-methyltransferase"/>
    <property type="match status" value="1"/>
</dbReference>
<dbReference type="FunFam" id="3.40.1010.10:FF:000007">
    <property type="entry name" value="Ribosomal RNA small subunit methyltransferase I"/>
    <property type="match status" value="1"/>
</dbReference>
<dbReference type="RefSeq" id="WP_184240791.1">
    <property type="nucleotide sequence ID" value="NZ_JACHNA010000001.1"/>
</dbReference>
<name>A0A7W7M231_9MICC</name>
<dbReference type="EC" id="2.1.1.198" evidence="6"/>
<dbReference type="AlphaFoldDB" id="A0A7W7M231"/>
<dbReference type="GO" id="GO:0070677">
    <property type="term" value="F:rRNA (cytosine-2'-O-)-methyltransferase activity"/>
    <property type="evidence" value="ECO:0007669"/>
    <property type="project" value="UniProtKB-UniRule"/>
</dbReference>
<evidence type="ECO:0000259" key="7">
    <source>
        <dbReference type="Pfam" id="PF00590"/>
    </source>
</evidence>
<dbReference type="PANTHER" id="PTHR46111:SF1">
    <property type="entry name" value="RIBOSOMAL RNA SMALL SUBUNIT METHYLTRANSFERASE I"/>
    <property type="match status" value="1"/>
</dbReference>
<comment type="function">
    <text evidence="6">Catalyzes the 2'-O-methylation of the ribose of cytidine 1402 (C1402) in 16S rRNA.</text>
</comment>
<dbReference type="FunFam" id="3.30.950.10:FF:000002">
    <property type="entry name" value="Ribosomal RNA small subunit methyltransferase I"/>
    <property type="match status" value="1"/>
</dbReference>
<comment type="caution">
    <text evidence="8">The sequence shown here is derived from an EMBL/GenBank/DDBJ whole genome shotgun (WGS) entry which is preliminary data.</text>
</comment>
<dbReference type="Proteomes" id="UP000540191">
    <property type="component" value="Unassembled WGS sequence"/>
</dbReference>
<dbReference type="PIRSF" id="PIRSF005917">
    <property type="entry name" value="MTase_YraL"/>
    <property type="match status" value="1"/>
</dbReference>
<dbReference type="CDD" id="cd11648">
    <property type="entry name" value="RsmI"/>
    <property type="match status" value="1"/>
</dbReference>
<evidence type="ECO:0000256" key="1">
    <source>
        <dbReference type="ARBA" id="ARBA00022490"/>
    </source>
</evidence>
<evidence type="ECO:0000256" key="4">
    <source>
        <dbReference type="ARBA" id="ARBA00022679"/>
    </source>
</evidence>
<dbReference type="InterPro" id="IPR018063">
    <property type="entry name" value="SAM_MeTrfase_RsmI_CS"/>
</dbReference>
<comment type="catalytic activity">
    <reaction evidence="6">
        <text>cytidine(1402) in 16S rRNA + S-adenosyl-L-methionine = 2'-O-methylcytidine(1402) in 16S rRNA + S-adenosyl-L-homocysteine + H(+)</text>
        <dbReference type="Rhea" id="RHEA:42924"/>
        <dbReference type="Rhea" id="RHEA-COMP:10285"/>
        <dbReference type="Rhea" id="RHEA-COMP:10286"/>
        <dbReference type="ChEBI" id="CHEBI:15378"/>
        <dbReference type="ChEBI" id="CHEBI:57856"/>
        <dbReference type="ChEBI" id="CHEBI:59789"/>
        <dbReference type="ChEBI" id="CHEBI:74495"/>
        <dbReference type="ChEBI" id="CHEBI:82748"/>
        <dbReference type="EC" id="2.1.1.198"/>
    </reaction>
</comment>
<dbReference type="Pfam" id="PF00590">
    <property type="entry name" value="TP_methylase"/>
    <property type="match status" value="1"/>
</dbReference>
<keyword evidence="9" id="KW-1185">Reference proteome</keyword>
<sequence length="302" mass="32181">MPDRTPQPHRSSRAAPPGEGRVVLAATPIGNLQDASDRLRSLLAEADLIAAEDTRTVRRLCDQLGVHPRGRFVAHHEHNEQASAAGLLEQVRHGAQIVVVSDAGMPVVSDPGHRLVQAAAAQGLTVTCAPGPSAVTTAIALSGLPTDRFAFDGFLPRRSAERRRAFEAIRAEPRTVAFFESPRRVAASLTELAEALGEDRPVCLARELTKLHEEIVRGDAGSLLAWAREREAGEGIRGEIVLVVGPATAQADEPAGEEQLVAEVEQLTASGTRMKEAVATVAAAHGARARELYDAVLRSRRG</sequence>
<proteinExistence type="inferred from homology"/>
<comment type="subcellular location">
    <subcellularLocation>
        <location evidence="6">Cytoplasm</location>
    </subcellularLocation>
</comment>
<evidence type="ECO:0000313" key="8">
    <source>
        <dbReference type="EMBL" id="MBB4734629.1"/>
    </source>
</evidence>
<organism evidence="8 9">
    <name type="scientific">Micrococcus cohnii</name>
    <dbReference type="NCBI Taxonomy" id="993416"/>
    <lineage>
        <taxon>Bacteria</taxon>
        <taxon>Bacillati</taxon>
        <taxon>Actinomycetota</taxon>
        <taxon>Actinomycetes</taxon>
        <taxon>Micrococcales</taxon>
        <taxon>Micrococcaceae</taxon>
        <taxon>Micrococcus</taxon>
    </lineage>
</organism>
<feature type="domain" description="Tetrapyrrole methylase" evidence="7">
    <location>
        <begin position="22"/>
        <end position="223"/>
    </location>
</feature>
<evidence type="ECO:0000256" key="6">
    <source>
        <dbReference type="HAMAP-Rule" id="MF_01877"/>
    </source>
</evidence>
<evidence type="ECO:0000313" key="9">
    <source>
        <dbReference type="Proteomes" id="UP000540191"/>
    </source>
</evidence>
<dbReference type="HAMAP" id="MF_01877">
    <property type="entry name" value="16SrRNA_methyltr_I"/>
    <property type="match status" value="1"/>
</dbReference>
<dbReference type="InterPro" id="IPR014777">
    <property type="entry name" value="4pyrrole_Mease_sub1"/>
</dbReference>
<protein>
    <recommendedName>
        <fullName evidence="6">Ribosomal RNA small subunit methyltransferase I</fullName>
        <ecNumber evidence="6">2.1.1.198</ecNumber>
    </recommendedName>
    <alternativeName>
        <fullName evidence="6">16S rRNA 2'-O-ribose C1402 methyltransferase</fullName>
    </alternativeName>
    <alternativeName>
        <fullName evidence="6">rRNA (cytidine-2'-O-)-methyltransferase RsmI</fullName>
    </alternativeName>
</protein>
<dbReference type="GO" id="GO:0005737">
    <property type="term" value="C:cytoplasm"/>
    <property type="evidence" value="ECO:0007669"/>
    <property type="project" value="UniProtKB-SubCell"/>
</dbReference>
<reference evidence="8 9" key="1">
    <citation type="submission" date="2020-08" db="EMBL/GenBank/DDBJ databases">
        <title>Sequencing the genomes of 1000 actinobacteria strains.</title>
        <authorList>
            <person name="Klenk H.-P."/>
        </authorList>
    </citation>
    <scope>NUCLEOTIDE SEQUENCE [LARGE SCALE GENOMIC DNA]</scope>
    <source>
        <strain evidence="8 9">DSM 23974</strain>
    </source>
</reference>
<dbReference type="PROSITE" id="PS01296">
    <property type="entry name" value="RSMI"/>
    <property type="match status" value="1"/>
</dbReference>
<gene>
    <name evidence="6" type="primary">rsmI</name>
    <name evidence="8" type="ORF">HDA30_000137</name>
</gene>
<keyword evidence="1 6" id="KW-0963">Cytoplasm</keyword>